<protein>
    <submittedName>
        <fullName evidence="1">Uncharacterized protein</fullName>
    </submittedName>
</protein>
<proteinExistence type="predicted"/>
<gene>
    <name evidence="1" type="ORF">AMAG_18656</name>
</gene>
<dbReference type="VEuPathDB" id="FungiDB:AMAG_18656"/>
<reference evidence="1 2" key="1">
    <citation type="submission" date="2009-11" db="EMBL/GenBank/DDBJ databases">
        <title>Annotation of Allomyces macrogynus ATCC 38327.</title>
        <authorList>
            <consortium name="The Broad Institute Genome Sequencing Platform"/>
            <person name="Russ C."/>
            <person name="Cuomo C."/>
            <person name="Burger G."/>
            <person name="Gray M.W."/>
            <person name="Holland P.W.H."/>
            <person name="King N."/>
            <person name="Lang F.B.F."/>
            <person name="Roger A.J."/>
            <person name="Ruiz-Trillo I."/>
            <person name="Young S.K."/>
            <person name="Zeng Q."/>
            <person name="Gargeya S."/>
            <person name="Fitzgerald M."/>
            <person name="Haas B."/>
            <person name="Abouelleil A."/>
            <person name="Alvarado L."/>
            <person name="Arachchi H.M."/>
            <person name="Berlin A."/>
            <person name="Chapman S.B."/>
            <person name="Gearin G."/>
            <person name="Goldberg J."/>
            <person name="Griggs A."/>
            <person name="Gujja S."/>
            <person name="Hansen M."/>
            <person name="Heiman D."/>
            <person name="Howarth C."/>
            <person name="Larimer J."/>
            <person name="Lui A."/>
            <person name="MacDonald P.J.P."/>
            <person name="McCowen C."/>
            <person name="Montmayeur A."/>
            <person name="Murphy C."/>
            <person name="Neiman D."/>
            <person name="Pearson M."/>
            <person name="Priest M."/>
            <person name="Roberts A."/>
            <person name="Saif S."/>
            <person name="Shea T."/>
            <person name="Sisk P."/>
            <person name="Stolte C."/>
            <person name="Sykes S."/>
            <person name="Wortman J."/>
            <person name="Nusbaum C."/>
            <person name="Birren B."/>
        </authorList>
    </citation>
    <scope>NUCLEOTIDE SEQUENCE [LARGE SCALE GENOMIC DNA]</scope>
    <source>
        <strain evidence="1 2">ATCC 38327</strain>
    </source>
</reference>
<organism evidence="1 2">
    <name type="scientific">Allomyces macrogynus (strain ATCC 38327)</name>
    <name type="common">Allomyces javanicus var. macrogynus</name>
    <dbReference type="NCBI Taxonomy" id="578462"/>
    <lineage>
        <taxon>Eukaryota</taxon>
        <taxon>Fungi</taxon>
        <taxon>Fungi incertae sedis</taxon>
        <taxon>Blastocladiomycota</taxon>
        <taxon>Blastocladiomycetes</taxon>
        <taxon>Blastocladiales</taxon>
        <taxon>Blastocladiaceae</taxon>
        <taxon>Allomyces</taxon>
    </lineage>
</organism>
<evidence type="ECO:0000313" key="1">
    <source>
        <dbReference type="EMBL" id="KNE61617.1"/>
    </source>
</evidence>
<accession>A0A0L0SGN9</accession>
<dbReference type="Proteomes" id="UP000054350">
    <property type="component" value="Unassembled WGS sequence"/>
</dbReference>
<dbReference type="AlphaFoldDB" id="A0A0L0SGN9"/>
<evidence type="ECO:0000313" key="2">
    <source>
        <dbReference type="Proteomes" id="UP000054350"/>
    </source>
</evidence>
<keyword evidence="2" id="KW-1185">Reference proteome</keyword>
<name>A0A0L0SGN9_ALLM3</name>
<sequence>MGPVPIPQPPAHANAWGADSGYAAAHDHAAWAAAVTSAANGGMPVAAPVAGGAQAWSPQ</sequence>
<dbReference type="EMBL" id="GG745338">
    <property type="protein sequence ID" value="KNE61617.1"/>
    <property type="molecule type" value="Genomic_DNA"/>
</dbReference>
<reference evidence="1 2" key="2">
    <citation type="submission" date="2009-11" db="EMBL/GenBank/DDBJ databases">
        <title>The Genome Sequence of Allomyces macrogynus strain ATCC 38327.</title>
        <authorList>
            <consortium name="The Broad Institute Genome Sequencing Platform"/>
            <person name="Russ C."/>
            <person name="Cuomo C."/>
            <person name="Shea T."/>
            <person name="Young S.K."/>
            <person name="Zeng Q."/>
            <person name="Koehrsen M."/>
            <person name="Haas B."/>
            <person name="Borodovsky M."/>
            <person name="Guigo R."/>
            <person name="Alvarado L."/>
            <person name="Berlin A."/>
            <person name="Borenstein D."/>
            <person name="Chen Z."/>
            <person name="Engels R."/>
            <person name="Freedman E."/>
            <person name="Gellesch M."/>
            <person name="Goldberg J."/>
            <person name="Griggs A."/>
            <person name="Gujja S."/>
            <person name="Heiman D."/>
            <person name="Hepburn T."/>
            <person name="Howarth C."/>
            <person name="Jen D."/>
            <person name="Larson L."/>
            <person name="Lewis B."/>
            <person name="Mehta T."/>
            <person name="Park D."/>
            <person name="Pearson M."/>
            <person name="Roberts A."/>
            <person name="Saif S."/>
            <person name="Shenoy N."/>
            <person name="Sisk P."/>
            <person name="Stolte C."/>
            <person name="Sykes S."/>
            <person name="Walk T."/>
            <person name="White J."/>
            <person name="Yandava C."/>
            <person name="Burger G."/>
            <person name="Gray M.W."/>
            <person name="Holland P.W.H."/>
            <person name="King N."/>
            <person name="Lang F.B.F."/>
            <person name="Roger A.J."/>
            <person name="Ruiz-Trillo I."/>
            <person name="Lander E."/>
            <person name="Nusbaum C."/>
        </authorList>
    </citation>
    <scope>NUCLEOTIDE SEQUENCE [LARGE SCALE GENOMIC DNA]</scope>
    <source>
        <strain evidence="1 2">ATCC 38327</strain>
    </source>
</reference>